<feature type="active site" description="Proton acceptor" evidence="1">
    <location>
        <position position="36"/>
    </location>
</feature>
<organism evidence="3 4">
    <name type="scientific">Paenibacillus sacheonensis</name>
    <dbReference type="NCBI Taxonomy" id="742054"/>
    <lineage>
        <taxon>Bacteria</taxon>
        <taxon>Bacillati</taxon>
        <taxon>Bacillota</taxon>
        <taxon>Bacilli</taxon>
        <taxon>Bacillales</taxon>
        <taxon>Paenibacillaceae</taxon>
        <taxon>Paenibacillus</taxon>
    </lineage>
</organism>
<dbReference type="OrthoDB" id="9805588at2"/>
<reference evidence="3 4" key="1">
    <citation type="submission" date="2020-01" db="EMBL/GenBank/DDBJ databases">
        <title>Paenibacillus soybeanensis sp. nov. isolated from the nodules of soybean (Glycine max(L.) Merr).</title>
        <authorList>
            <person name="Wang H."/>
        </authorList>
    </citation>
    <scope>NUCLEOTIDE SEQUENCE [LARGE SCALE GENOMIC DNA]</scope>
    <source>
        <strain evidence="3 4">DSM 23054</strain>
    </source>
</reference>
<dbReference type="PANTHER" id="PTHR40114:SF1">
    <property type="entry name" value="SLR0698 PROTEIN"/>
    <property type="match status" value="1"/>
</dbReference>
<comment type="caution">
    <text evidence="3">The sequence shown here is derived from an EMBL/GenBank/DDBJ whole genome shotgun (WGS) entry which is preliminary data.</text>
</comment>
<evidence type="ECO:0000313" key="3">
    <source>
        <dbReference type="EMBL" id="NBC71276.1"/>
    </source>
</evidence>
<dbReference type="SUPFAM" id="SSF55154">
    <property type="entry name" value="CYTH-like phosphatases"/>
    <property type="match status" value="1"/>
</dbReference>
<keyword evidence="4" id="KW-1185">Reference proteome</keyword>
<accession>A0A7X4YRL2</accession>
<dbReference type="InterPro" id="IPR023577">
    <property type="entry name" value="CYTH_domain"/>
</dbReference>
<protein>
    <submittedName>
        <fullName evidence="3">CYTH domain-containing protein</fullName>
    </submittedName>
</protein>
<sequence>MALEIERKFLLADEPENLIRAGVIALLSKRRIDQTYLAIDAQQEVRVRRLVDASTGEVHHTHTFKAGNGLSREEVEYGITEGIYEQLTAVRGLVPLTKDRITAQWGDRVVEIDIYDQLQLTVLEVEFESIEAATAFEPPAWFGRDISSERQYSNKTVWRDLQSGSLQRKG</sequence>
<dbReference type="Pfam" id="PF01928">
    <property type="entry name" value="CYTH"/>
    <property type="match status" value="1"/>
</dbReference>
<proteinExistence type="predicted"/>
<dbReference type="PROSITE" id="PS51707">
    <property type="entry name" value="CYTH"/>
    <property type="match status" value="1"/>
</dbReference>
<dbReference type="PIRSF" id="PIRSF016487">
    <property type="entry name" value="CYTH_UCP016487"/>
    <property type="match status" value="1"/>
</dbReference>
<dbReference type="AlphaFoldDB" id="A0A7X4YRL2"/>
<feature type="domain" description="CYTH" evidence="2">
    <location>
        <begin position="2"/>
        <end position="158"/>
    </location>
</feature>
<evidence type="ECO:0000313" key="4">
    <source>
        <dbReference type="Proteomes" id="UP000558113"/>
    </source>
</evidence>
<dbReference type="InterPro" id="IPR033469">
    <property type="entry name" value="CYTH-like_dom_sf"/>
</dbReference>
<dbReference type="RefSeq" id="WP_161701091.1">
    <property type="nucleotide sequence ID" value="NZ_JAAAMU010000011.1"/>
</dbReference>
<dbReference type="Gene3D" id="2.40.320.10">
    <property type="entry name" value="Hypothetical Protein Pfu-838710-001"/>
    <property type="match status" value="1"/>
</dbReference>
<name>A0A7X4YRL2_9BACL</name>
<dbReference type="PANTHER" id="PTHR40114">
    <property type="entry name" value="SLR0698 PROTEIN"/>
    <property type="match status" value="1"/>
</dbReference>
<evidence type="ECO:0000256" key="1">
    <source>
        <dbReference type="PIRSR" id="PIRSR016487-1"/>
    </source>
</evidence>
<dbReference type="InterPro" id="IPR012042">
    <property type="entry name" value="NeuTTM/CthTTM-like"/>
</dbReference>
<dbReference type="EMBL" id="JAAAMU010000011">
    <property type="protein sequence ID" value="NBC71276.1"/>
    <property type="molecule type" value="Genomic_DNA"/>
</dbReference>
<gene>
    <name evidence="3" type="ORF">GT003_19960</name>
</gene>
<evidence type="ECO:0000259" key="2">
    <source>
        <dbReference type="PROSITE" id="PS51707"/>
    </source>
</evidence>
<dbReference type="Proteomes" id="UP000558113">
    <property type="component" value="Unassembled WGS sequence"/>
</dbReference>